<dbReference type="PANTHER" id="PTHR48098:SF3">
    <property type="entry name" value="IRON(III) ENTEROBACTIN ESTERASE"/>
    <property type="match status" value="1"/>
</dbReference>
<sequence length="338" mass="37623">MRSYPLLIVAALVLCPAPDACGQRGRGPNHDKFYAPGPFSQRHDDVPHGELVGPLALKSEVFPDAEHTYWVYVPAQYDPAEPAHLMVFNDGHAFMAPEGDIRATNVIDNLIYLREIPVMIAVFVNPGRMPGQPEPTARDWGDRNTLRKSEYDTMDGKYARVIVDELLPALSAEYNLSPDPEHRGIGGSSSGGIAAFSVAWNRPDAFRKVASNVGSFTNIRGGHVYPELVREADPKPIRVFMVDGRNDNRGLRRGRYNQEMDWFHQNVRLKDALEEKGYDVNYVWGIGNHGQKQGGAMLPTMMRWLWRDHAVSTDPHNETERTFHGAAAPEPGDAGLAS</sequence>
<dbReference type="EMBL" id="SIHJ01000003">
    <property type="protein sequence ID" value="TWT32509.1"/>
    <property type="molecule type" value="Genomic_DNA"/>
</dbReference>
<feature type="compositionally biased region" description="Basic and acidic residues" evidence="1">
    <location>
        <begin position="313"/>
        <end position="323"/>
    </location>
</feature>
<evidence type="ECO:0000313" key="2">
    <source>
        <dbReference type="EMBL" id="TWT32509.1"/>
    </source>
</evidence>
<organism evidence="2 3">
    <name type="scientific">Posidoniimonas corsicana</name>
    <dbReference type="NCBI Taxonomy" id="1938618"/>
    <lineage>
        <taxon>Bacteria</taxon>
        <taxon>Pseudomonadati</taxon>
        <taxon>Planctomycetota</taxon>
        <taxon>Planctomycetia</taxon>
        <taxon>Pirellulales</taxon>
        <taxon>Lacipirellulaceae</taxon>
        <taxon>Posidoniimonas</taxon>
    </lineage>
</organism>
<dbReference type="OrthoDB" id="9775130at2"/>
<dbReference type="InterPro" id="IPR029058">
    <property type="entry name" value="AB_hydrolase_fold"/>
</dbReference>
<reference evidence="2 3" key="1">
    <citation type="submission" date="2019-02" db="EMBL/GenBank/DDBJ databases">
        <title>Deep-cultivation of Planctomycetes and their phenomic and genomic characterization uncovers novel biology.</title>
        <authorList>
            <person name="Wiegand S."/>
            <person name="Jogler M."/>
            <person name="Boedeker C."/>
            <person name="Pinto D."/>
            <person name="Vollmers J."/>
            <person name="Rivas-Marin E."/>
            <person name="Kohn T."/>
            <person name="Peeters S.H."/>
            <person name="Heuer A."/>
            <person name="Rast P."/>
            <person name="Oberbeckmann S."/>
            <person name="Bunk B."/>
            <person name="Jeske O."/>
            <person name="Meyerdierks A."/>
            <person name="Storesund J.E."/>
            <person name="Kallscheuer N."/>
            <person name="Luecker S."/>
            <person name="Lage O.M."/>
            <person name="Pohl T."/>
            <person name="Merkel B.J."/>
            <person name="Hornburger P."/>
            <person name="Mueller R.-W."/>
            <person name="Bruemmer F."/>
            <person name="Labrenz M."/>
            <person name="Spormann A.M."/>
            <person name="Op Den Camp H."/>
            <person name="Overmann J."/>
            <person name="Amann R."/>
            <person name="Jetten M.S.M."/>
            <person name="Mascher T."/>
            <person name="Medema M.H."/>
            <person name="Devos D.P."/>
            <person name="Kaster A.-K."/>
            <person name="Ovreas L."/>
            <person name="Rohde M."/>
            <person name="Galperin M.Y."/>
            <person name="Jogler C."/>
        </authorList>
    </citation>
    <scope>NUCLEOTIDE SEQUENCE [LARGE SCALE GENOMIC DNA]</scope>
    <source>
        <strain evidence="2 3">KOR34</strain>
    </source>
</reference>
<evidence type="ECO:0000256" key="1">
    <source>
        <dbReference type="SAM" id="MobiDB-lite"/>
    </source>
</evidence>
<dbReference type="AlphaFoldDB" id="A0A5C5V3K2"/>
<accession>A0A5C5V3K2</accession>
<dbReference type="InterPro" id="IPR050583">
    <property type="entry name" value="Mycobacterial_A85_antigen"/>
</dbReference>
<gene>
    <name evidence="2" type="ORF">KOR34_42720</name>
</gene>
<dbReference type="SUPFAM" id="SSF53474">
    <property type="entry name" value="alpha/beta-Hydrolases"/>
    <property type="match status" value="1"/>
</dbReference>
<protein>
    <submittedName>
        <fullName evidence="2">Enterobactin/ferric enterobactin esterase</fullName>
    </submittedName>
</protein>
<dbReference type="Gene3D" id="3.40.50.1820">
    <property type="entry name" value="alpha/beta hydrolase"/>
    <property type="match status" value="1"/>
</dbReference>
<evidence type="ECO:0000313" key="3">
    <source>
        <dbReference type="Proteomes" id="UP000316714"/>
    </source>
</evidence>
<keyword evidence="3" id="KW-1185">Reference proteome</keyword>
<dbReference type="Proteomes" id="UP000316714">
    <property type="component" value="Unassembled WGS sequence"/>
</dbReference>
<proteinExistence type="predicted"/>
<dbReference type="PANTHER" id="PTHR48098">
    <property type="entry name" value="ENTEROCHELIN ESTERASE-RELATED"/>
    <property type="match status" value="1"/>
</dbReference>
<comment type="caution">
    <text evidence="2">The sequence shown here is derived from an EMBL/GenBank/DDBJ whole genome shotgun (WGS) entry which is preliminary data.</text>
</comment>
<dbReference type="InterPro" id="IPR000801">
    <property type="entry name" value="Esterase-like"/>
</dbReference>
<dbReference type="RefSeq" id="WP_146567937.1">
    <property type="nucleotide sequence ID" value="NZ_SIHJ01000003.1"/>
</dbReference>
<feature type="region of interest" description="Disordered" evidence="1">
    <location>
        <begin position="313"/>
        <end position="338"/>
    </location>
</feature>
<name>A0A5C5V3K2_9BACT</name>
<dbReference type="Pfam" id="PF00756">
    <property type="entry name" value="Esterase"/>
    <property type="match status" value="1"/>
</dbReference>